<keyword evidence="4" id="KW-0130">Cell adhesion</keyword>
<dbReference type="EMBL" id="JAPTSV010000001">
    <property type="protein sequence ID" value="KAJ1532247.1"/>
    <property type="molecule type" value="Genomic_DNA"/>
</dbReference>
<dbReference type="Gene3D" id="1.25.10.10">
    <property type="entry name" value="Leucine-rich Repeat Variant"/>
    <property type="match status" value="1"/>
</dbReference>
<proteinExistence type="predicted"/>
<dbReference type="GO" id="GO:0016055">
    <property type="term" value="P:Wnt signaling pathway"/>
    <property type="evidence" value="ECO:0007669"/>
    <property type="project" value="UniProtKB-KW"/>
</dbReference>
<feature type="repeat" description="ARM" evidence="5">
    <location>
        <begin position="449"/>
        <end position="491"/>
    </location>
</feature>
<feature type="repeat" description="ARM" evidence="5">
    <location>
        <begin position="407"/>
        <end position="449"/>
    </location>
</feature>
<dbReference type="FunFam" id="1.25.10.10:FF:001500">
    <property type="entry name" value="Predicted protein"/>
    <property type="match status" value="1"/>
</dbReference>
<reference evidence="7" key="1">
    <citation type="submission" date="2022-12" db="EMBL/GenBank/DDBJ databases">
        <title>Chromosome-level genome assembly of the bean flower thrips Megalurothrips usitatus.</title>
        <authorList>
            <person name="Ma L."/>
            <person name="Liu Q."/>
            <person name="Li H."/>
            <person name="Cai W."/>
        </authorList>
    </citation>
    <scope>NUCLEOTIDE SEQUENCE</scope>
    <source>
        <strain evidence="7">Cailab_2022a</strain>
    </source>
</reference>
<evidence type="ECO:0000256" key="1">
    <source>
        <dbReference type="ARBA" id="ARBA00004413"/>
    </source>
</evidence>
<feature type="repeat" description="ARM" evidence="5">
    <location>
        <begin position="200"/>
        <end position="243"/>
    </location>
</feature>
<dbReference type="GO" id="GO:0005886">
    <property type="term" value="C:plasma membrane"/>
    <property type="evidence" value="ECO:0007669"/>
    <property type="project" value="UniProtKB-SubCell"/>
</dbReference>
<dbReference type="SMART" id="SM00185">
    <property type="entry name" value="ARM"/>
    <property type="match status" value="9"/>
</dbReference>
<accession>A0AAV7Y3A1</accession>
<dbReference type="PRINTS" id="PR01869">
    <property type="entry name" value="BCATNINFAMLY"/>
</dbReference>
<dbReference type="InterPro" id="IPR011989">
    <property type="entry name" value="ARM-like"/>
</dbReference>
<dbReference type="PROSITE" id="PS50176">
    <property type="entry name" value="ARM_REPEAT"/>
    <property type="match status" value="7"/>
</dbReference>
<keyword evidence="8" id="KW-1185">Reference proteome</keyword>
<feature type="repeat" description="ARM" evidence="5">
    <location>
        <begin position="284"/>
        <end position="326"/>
    </location>
</feature>
<evidence type="ECO:0000256" key="6">
    <source>
        <dbReference type="SAM" id="MobiDB-lite"/>
    </source>
</evidence>
<organism evidence="7 8">
    <name type="scientific">Megalurothrips usitatus</name>
    <name type="common">bean blossom thrips</name>
    <dbReference type="NCBI Taxonomy" id="439358"/>
    <lineage>
        <taxon>Eukaryota</taxon>
        <taxon>Metazoa</taxon>
        <taxon>Ecdysozoa</taxon>
        <taxon>Arthropoda</taxon>
        <taxon>Hexapoda</taxon>
        <taxon>Insecta</taxon>
        <taxon>Pterygota</taxon>
        <taxon>Neoptera</taxon>
        <taxon>Paraneoptera</taxon>
        <taxon>Thysanoptera</taxon>
        <taxon>Terebrantia</taxon>
        <taxon>Thripoidea</taxon>
        <taxon>Thripidae</taxon>
        <taxon>Megalurothrips</taxon>
    </lineage>
</organism>
<feature type="compositionally biased region" description="Polar residues" evidence="6">
    <location>
        <begin position="1"/>
        <end position="16"/>
    </location>
</feature>
<evidence type="ECO:0000256" key="5">
    <source>
        <dbReference type="PROSITE-ProRule" id="PRU00259"/>
    </source>
</evidence>
<comment type="subcellular location">
    <subcellularLocation>
        <location evidence="1">Cell membrane</location>
        <topology evidence="1">Peripheral membrane protein</topology>
        <orientation evidence="1">Cytoplasmic side</orientation>
    </subcellularLocation>
</comment>
<dbReference type="InterPro" id="IPR013284">
    <property type="entry name" value="Beta-catenin"/>
</dbReference>
<dbReference type="InterPro" id="IPR000225">
    <property type="entry name" value="Armadillo"/>
</dbReference>
<dbReference type="Pfam" id="PF00514">
    <property type="entry name" value="Arm"/>
    <property type="match status" value="3"/>
</dbReference>
<sequence>MSYMQQPQQRPMSQGHYQGPGDLPVGSVKEQTMMWQQNNYMGDSGIHSGVTTQAPSLTGKEDDMEGDQLMFDLDQGFPQGFTQEQVDEMNHQLSQTRSHRVRAAMFPETLEEGIEIPSTQFDQAQPTAVQRLSEPSQMLKHAVVNLINYQDDADLATRAIPELIKLLNDEDQVVVSQAAMMVHQLSKKEASRHALMNSPQMVQALVRAISNSNDLESTKAAVGTLHNLSHHRQGLLAIFKSGGIPALVKLLSSPVESVLFYAITTLHNLLLHQEGSKMAVRLAGGLQKMVALLQRNNVKFLAIVTDCLQILAYGNQESKLIVLASQGPVELVRIMRSYDYEKLLWTTSRVLKVLSVCSSNKPAIVEAGGMQALAMHLGHSSQRLVQNCLWTLRNLSDAGTKVDGLEGLLQSLVTLLGSSDANVVTCAAGILSNLTCNNQRNKVTVCQVGGVDALVRTIMSAGDREEITEPAVCALRHLTSRHVESEMAQNAVRMNYANHTPLREHGAIHHLVRLLMRAFQDTQRRSSVASSGSQPPGAYAEGVRMEEIVEGTVGALPTYAAAVLFRMSEDKPQDYKKRLSMELTNSLFREDQNMWNGDLGMTPELQDMLGPETVQNYDGLYGQGPPSVHSSHGGRQYQQPGYDAIPIESLQGLEIGSHHGAGGSGSTYGPMDDAMDVGQNSADLDFDHLDELPQPPQDNNQVAAWYDTDL</sequence>
<feature type="repeat" description="ARM" evidence="5">
    <location>
        <begin position="158"/>
        <end position="198"/>
    </location>
</feature>
<dbReference type="AlphaFoldDB" id="A0AAV7Y3A1"/>
<comment type="caution">
    <text evidence="7">The sequence shown here is derived from an EMBL/GenBank/DDBJ whole genome shotgun (WGS) entry which is preliminary data.</text>
</comment>
<evidence type="ECO:0000313" key="7">
    <source>
        <dbReference type="EMBL" id="KAJ1532247.1"/>
    </source>
</evidence>
<feature type="repeat" description="ARM" evidence="5">
    <location>
        <begin position="326"/>
        <end position="369"/>
    </location>
</feature>
<feature type="region of interest" description="Disordered" evidence="6">
    <location>
        <begin position="1"/>
        <end position="26"/>
    </location>
</feature>
<dbReference type="PANTHER" id="PTHR45976">
    <property type="entry name" value="ARMADILLO SEGMENT POLARITY PROTEIN"/>
    <property type="match status" value="1"/>
</dbReference>
<evidence type="ECO:0000256" key="3">
    <source>
        <dbReference type="ARBA" id="ARBA00022687"/>
    </source>
</evidence>
<keyword evidence="3" id="KW-0879">Wnt signaling pathway</keyword>
<dbReference type="GO" id="GO:0007155">
    <property type="term" value="P:cell adhesion"/>
    <property type="evidence" value="ECO:0007669"/>
    <property type="project" value="UniProtKB-KW"/>
</dbReference>
<name>A0AAV7Y3A1_9NEOP</name>
<feature type="repeat" description="ARM" evidence="5">
    <location>
        <begin position="242"/>
        <end position="284"/>
    </location>
</feature>
<dbReference type="SUPFAM" id="SSF48371">
    <property type="entry name" value="ARM repeat"/>
    <property type="match status" value="1"/>
</dbReference>
<gene>
    <name evidence="7" type="ORF">ONE63_000863</name>
</gene>
<dbReference type="Proteomes" id="UP001075354">
    <property type="component" value="Chromosome 1"/>
</dbReference>
<evidence type="ECO:0000256" key="4">
    <source>
        <dbReference type="ARBA" id="ARBA00022889"/>
    </source>
</evidence>
<evidence type="ECO:0000313" key="8">
    <source>
        <dbReference type="Proteomes" id="UP001075354"/>
    </source>
</evidence>
<protein>
    <recommendedName>
        <fullName evidence="2">Armadillo segment polarity protein</fullName>
    </recommendedName>
</protein>
<dbReference type="GO" id="GO:0045296">
    <property type="term" value="F:cadherin binding"/>
    <property type="evidence" value="ECO:0007669"/>
    <property type="project" value="InterPro"/>
</dbReference>
<dbReference type="InterPro" id="IPR016024">
    <property type="entry name" value="ARM-type_fold"/>
</dbReference>
<evidence type="ECO:0000256" key="2">
    <source>
        <dbReference type="ARBA" id="ARBA00022289"/>
    </source>
</evidence>